<accession>A0ABX1VCE6</accession>
<gene>
    <name evidence="5" type="ORF">LzC2_07810</name>
</gene>
<feature type="signal peptide" evidence="3">
    <location>
        <begin position="1"/>
        <end position="18"/>
    </location>
</feature>
<dbReference type="InterPro" id="IPR000917">
    <property type="entry name" value="Sulfatase_N"/>
</dbReference>
<evidence type="ECO:0000256" key="2">
    <source>
        <dbReference type="SAM" id="MobiDB-lite"/>
    </source>
</evidence>
<dbReference type="EMBL" id="WTPX01000015">
    <property type="protein sequence ID" value="NNJ24721.1"/>
    <property type="molecule type" value="Genomic_DNA"/>
</dbReference>
<dbReference type="PANTHER" id="PTHR42693">
    <property type="entry name" value="ARYLSULFATASE FAMILY MEMBER"/>
    <property type="match status" value="1"/>
</dbReference>
<feature type="region of interest" description="Disordered" evidence="2">
    <location>
        <begin position="450"/>
        <end position="477"/>
    </location>
</feature>
<comment type="caution">
    <text evidence="5">The sequence shown here is derived from an EMBL/GenBank/DDBJ whole genome shotgun (WGS) entry which is preliminary data.</text>
</comment>
<evidence type="ECO:0000256" key="1">
    <source>
        <dbReference type="ARBA" id="ARBA00008779"/>
    </source>
</evidence>
<dbReference type="InterPro" id="IPR017850">
    <property type="entry name" value="Alkaline_phosphatase_core_sf"/>
</dbReference>
<evidence type="ECO:0000256" key="3">
    <source>
        <dbReference type="SAM" id="SignalP"/>
    </source>
</evidence>
<name>A0ABX1VCE6_9PLAN</name>
<dbReference type="RefSeq" id="WP_171183974.1">
    <property type="nucleotide sequence ID" value="NZ_WTPX01000015.1"/>
</dbReference>
<dbReference type="Gene3D" id="3.30.1120.10">
    <property type="match status" value="1"/>
</dbReference>
<dbReference type="EC" id="3.1.6.1" evidence="5"/>
<evidence type="ECO:0000259" key="4">
    <source>
        <dbReference type="Pfam" id="PF00884"/>
    </source>
</evidence>
<protein>
    <submittedName>
        <fullName evidence="5">Arylsulfatase</fullName>
        <ecNumber evidence="5">3.1.6.1</ecNumber>
    </submittedName>
</protein>
<proteinExistence type="inferred from homology"/>
<feature type="region of interest" description="Disordered" evidence="2">
    <location>
        <begin position="277"/>
        <end position="299"/>
    </location>
</feature>
<dbReference type="GO" id="GO:0004065">
    <property type="term" value="F:arylsulfatase activity"/>
    <property type="evidence" value="ECO:0007669"/>
    <property type="project" value="UniProtKB-EC"/>
</dbReference>
<dbReference type="Proteomes" id="UP000609651">
    <property type="component" value="Unassembled WGS sequence"/>
</dbReference>
<reference evidence="5 6" key="1">
    <citation type="journal article" date="2020" name="Syst. Appl. Microbiol.">
        <title>Alienimonas chondri sp. nov., a novel planctomycete isolated from the biofilm of the red alga Chondrus crispus.</title>
        <authorList>
            <person name="Vitorino I."/>
            <person name="Albuquerque L."/>
            <person name="Wiegand S."/>
            <person name="Kallscheuer N."/>
            <person name="da Costa M.S."/>
            <person name="Lobo-da-Cunha A."/>
            <person name="Jogler C."/>
            <person name="Lage O.M."/>
        </authorList>
    </citation>
    <scope>NUCLEOTIDE SEQUENCE [LARGE SCALE GENOMIC DNA]</scope>
    <source>
        <strain evidence="5 6">LzC2</strain>
    </source>
</reference>
<evidence type="ECO:0000313" key="6">
    <source>
        <dbReference type="Proteomes" id="UP000609651"/>
    </source>
</evidence>
<keyword evidence="5" id="KW-0378">Hydrolase</keyword>
<dbReference type="SUPFAM" id="SSF53649">
    <property type="entry name" value="Alkaline phosphatase-like"/>
    <property type="match status" value="1"/>
</dbReference>
<organism evidence="5 6">
    <name type="scientific">Alienimonas chondri</name>
    <dbReference type="NCBI Taxonomy" id="2681879"/>
    <lineage>
        <taxon>Bacteria</taxon>
        <taxon>Pseudomonadati</taxon>
        <taxon>Planctomycetota</taxon>
        <taxon>Planctomycetia</taxon>
        <taxon>Planctomycetales</taxon>
        <taxon>Planctomycetaceae</taxon>
        <taxon>Alienimonas</taxon>
    </lineage>
</organism>
<dbReference type="Gene3D" id="3.40.720.10">
    <property type="entry name" value="Alkaline Phosphatase, subunit A"/>
    <property type="match status" value="1"/>
</dbReference>
<sequence length="477" mass="51858">MNALAPLLLLAACGPAFAGDAGTAARPNVVLIYVDDLGYGELGCYGCPDIPTPHVDRLAAEGVRFTASYITNPPCCPSRCSLMIGQYAQRFGKYGMSRGLPIPKDQPTLARRLADHGYATGQIGKWDLGSKRQNSLDVGFAEVARTPPKKRYSEAEIAAMPVPLRRKIESQGGRSKYFCLDADGRERWLTDYDGDLMVEFVDRHADEPFFLYWSPDAVHSFTDETPERLRDRTTATGKRRALAGSIVSVDDQVGKLLAALDRRGLRENTLVIFSSDNGANPAEGGRSAPYAGGKGAGTQKEGWVRVPTVLSLPGVIPEGATHDGLIANFDLYSTVSQLTTGEIPPHCDGVDLIAQVRGERPGPAHKHLFWRNDQPDDAPRRHLLAVRWEDWRLYRQRAADPWQLFDLSADPREETDLAAERPDLVTRLAERHAAWSATLAPLATVPNLPGPSTAVGPGHGWATAADSGPAGRRPAGR</sequence>
<keyword evidence="3" id="KW-0732">Signal</keyword>
<keyword evidence="6" id="KW-1185">Reference proteome</keyword>
<dbReference type="InterPro" id="IPR050738">
    <property type="entry name" value="Sulfatase"/>
</dbReference>
<feature type="chain" id="PRO_5046521953" evidence="3">
    <location>
        <begin position="19"/>
        <end position="477"/>
    </location>
</feature>
<comment type="similarity">
    <text evidence="1">Belongs to the sulfatase family.</text>
</comment>
<feature type="domain" description="Sulfatase N-terminal" evidence="4">
    <location>
        <begin position="27"/>
        <end position="339"/>
    </location>
</feature>
<dbReference type="PANTHER" id="PTHR42693:SF33">
    <property type="entry name" value="ARYLSULFATASE"/>
    <property type="match status" value="1"/>
</dbReference>
<evidence type="ECO:0000313" key="5">
    <source>
        <dbReference type="EMBL" id="NNJ24721.1"/>
    </source>
</evidence>
<dbReference type="Pfam" id="PF00884">
    <property type="entry name" value="Sulfatase"/>
    <property type="match status" value="1"/>
</dbReference>